<protein>
    <submittedName>
        <fullName evidence="3">Transposase</fullName>
    </submittedName>
</protein>
<reference evidence="1 2" key="2">
    <citation type="submission" date="2018-11" db="EMBL/GenBank/DDBJ databases">
        <authorList>
            <consortium name="Pathogen Informatics"/>
        </authorList>
    </citation>
    <scope>NUCLEOTIDE SEQUENCE [LARGE SCALE GENOMIC DNA]</scope>
</reference>
<gene>
    <name evidence="1" type="ORF">BTMF_LOCUS11801</name>
</gene>
<evidence type="ECO:0000313" key="3">
    <source>
        <dbReference type="WBParaSite" id="BTMF_0001380201-mRNA-1"/>
    </source>
</evidence>
<keyword evidence="2" id="KW-1185">Reference proteome</keyword>
<reference evidence="3" key="1">
    <citation type="submission" date="2017-02" db="UniProtKB">
        <authorList>
            <consortium name="WormBaseParasite"/>
        </authorList>
    </citation>
    <scope>IDENTIFICATION</scope>
</reference>
<dbReference type="AlphaFoldDB" id="A0A0R3R1B5"/>
<dbReference type="EMBL" id="UZAG01018606">
    <property type="protein sequence ID" value="VDO40299.1"/>
    <property type="molecule type" value="Genomic_DNA"/>
</dbReference>
<evidence type="ECO:0000313" key="2">
    <source>
        <dbReference type="Proteomes" id="UP000280834"/>
    </source>
</evidence>
<proteinExistence type="predicted"/>
<name>A0A0R3R1B5_9BILA</name>
<organism evidence="3">
    <name type="scientific">Brugia timori</name>
    <dbReference type="NCBI Taxonomy" id="42155"/>
    <lineage>
        <taxon>Eukaryota</taxon>
        <taxon>Metazoa</taxon>
        <taxon>Ecdysozoa</taxon>
        <taxon>Nematoda</taxon>
        <taxon>Chromadorea</taxon>
        <taxon>Rhabditida</taxon>
        <taxon>Spirurina</taxon>
        <taxon>Spiruromorpha</taxon>
        <taxon>Filarioidea</taxon>
        <taxon>Onchocercidae</taxon>
        <taxon>Brugia</taxon>
    </lineage>
</organism>
<dbReference type="Proteomes" id="UP000280834">
    <property type="component" value="Unassembled WGS sequence"/>
</dbReference>
<sequence length="38" mass="4592">MIFVMRRKVSYKLVRAIVQQNLNTTKKRGRKDEIIRNS</sequence>
<evidence type="ECO:0000313" key="1">
    <source>
        <dbReference type="EMBL" id="VDO40299.1"/>
    </source>
</evidence>
<accession>A0A0R3R1B5</accession>
<dbReference type="WBParaSite" id="BTMF_0001380201-mRNA-1">
    <property type="protein sequence ID" value="BTMF_0001380201-mRNA-1"/>
    <property type="gene ID" value="BTMF_0001380201"/>
</dbReference>